<comment type="caution">
    <text evidence="3">The sequence shown here is derived from an EMBL/GenBank/DDBJ whole genome shotgun (WGS) entry which is preliminary data.</text>
</comment>
<reference evidence="3 4" key="1">
    <citation type="submission" date="2018-01" db="EMBL/GenBank/DDBJ databases">
        <title>Whole genome sequencing of Histamine producing bacteria.</title>
        <authorList>
            <person name="Butler K."/>
        </authorList>
    </citation>
    <scope>NUCLEOTIDE SEQUENCE [LARGE SCALE GENOMIC DNA]</scope>
    <source>
        <strain evidence="3 4">JCM 12947</strain>
    </source>
</reference>
<feature type="signal peptide" evidence="1">
    <location>
        <begin position="1"/>
        <end position="18"/>
    </location>
</feature>
<dbReference type="Pfam" id="PF03372">
    <property type="entry name" value="Exo_endo_phos"/>
    <property type="match status" value="1"/>
</dbReference>
<dbReference type="InterPro" id="IPR036691">
    <property type="entry name" value="Endo/exonu/phosph_ase_sf"/>
</dbReference>
<dbReference type="Proteomes" id="UP000240987">
    <property type="component" value="Unassembled WGS sequence"/>
</dbReference>
<feature type="chain" id="PRO_5015588353" description="Endonuclease/exonuclease/phosphatase domain-containing protein" evidence="1">
    <location>
        <begin position="19"/>
        <end position="286"/>
    </location>
</feature>
<organism evidence="3 4">
    <name type="scientific">Photobacterium frigidiphilum</name>
    <dbReference type="NCBI Taxonomy" id="264736"/>
    <lineage>
        <taxon>Bacteria</taxon>
        <taxon>Pseudomonadati</taxon>
        <taxon>Pseudomonadota</taxon>
        <taxon>Gammaproteobacteria</taxon>
        <taxon>Vibrionales</taxon>
        <taxon>Vibrionaceae</taxon>
        <taxon>Photobacterium</taxon>
    </lineage>
</organism>
<evidence type="ECO:0000256" key="1">
    <source>
        <dbReference type="SAM" id="SignalP"/>
    </source>
</evidence>
<dbReference type="PANTHER" id="PTHR12121">
    <property type="entry name" value="CARBON CATABOLITE REPRESSOR PROTEIN 4"/>
    <property type="match status" value="1"/>
</dbReference>
<protein>
    <recommendedName>
        <fullName evidence="2">Endonuclease/exonuclease/phosphatase domain-containing protein</fullName>
    </recommendedName>
</protein>
<name>A0A2T3JGL9_9GAMM</name>
<dbReference type="InterPro" id="IPR005135">
    <property type="entry name" value="Endo/exonuclease/phosphatase"/>
</dbReference>
<dbReference type="SUPFAM" id="SSF56219">
    <property type="entry name" value="DNase I-like"/>
    <property type="match status" value="1"/>
</dbReference>
<feature type="domain" description="Endonuclease/exonuclease/phosphatase" evidence="2">
    <location>
        <begin position="24"/>
        <end position="276"/>
    </location>
</feature>
<dbReference type="InterPro" id="IPR050410">
    <property type="entry name" value="CCR4/nocturin_mRNA_transcr"/>
</dbReference>
<dbReference type="GO" id="GO:0000175">
    <property type="term" value="F:3'-5'-RNA exonuclease activity"/>
    <property type="evidence" value="ECO:0007669"/>
    <property type="project" value="TreeGrafter"/>
</dbReference>
<dbReference type="EMBL" id="PYMJ01000011">
    <property type="protein sequence ID" value="PSU48086.1"/>
    <property type="molecule type" value="Genomic_DNA"/>
</dbReference>
<dbReference type="CDD" id="cd09083">
    <property type="entry name" value="EEP-1"/>
    <property type="match status" value="1"/>
</dbReference>
<dbReference type="PANTHER" id="PTHR12121:SF36">
    <property type="entry name" value="ENDONUCLEASE_EXONUCLEASE_PHOSPHATASE DOMAIN-CONTAINING PROTEIN"/>
    <property type="match status" value="1"/>
</dbReference>
<proteinExistence type="predicted"/>
<dbReference type="OrthoDB" id="583592at2"/>
<dbReference type="Gene3D" id="3.60.10.10">
    <property type="entry name" value="Endonuclease/exonuclease/phosphatase"/>
    <property type="match status" value="1"/>
</dbReference>
<evidence type="ECO:0000313" key="4">
    <source>
        <dbReference type="Proteomes" id="UP000240987"/>
    </source>
</evidence>
<evidence type="ECO:0000259" key="2">
    <source>
        <dbReference type="Pfam" id="PF03372"/>
    </source>
</evidence>
<keyword evidence="1" id="KW-0732">Signal</keyword>
<dbReference type="AlphaFoldDB" id="A0A2T3JGL9"/>
<gene>
    <name evidence="3" type="ORF">C9J12_12785</name>
</gene>
<keyword evidence="4" id="KW-1185">Reference proteome</keyword>
<evidence type="ECO:0000313" key="3">
    <source>
        <dbReference type="EMBL" id="PSU48086.1"/>
    </source>
</evidence>
<sequence length="286" mass="32088">MKKIAILLLAALALPAIADDFNVMSFNIRNSKDSVDGSVYDGNNTWENRKEIVSSIFSEQNIDIAGLQEAFNDQIIYLARNLSNYGWVGVGRDDGKTKGEAVPIFYRADKYVKLGGGTFWLSETPEVVASVGWDADLTRITSWVRLEDKESSKRVLVFNAHFDHIGKVARQQSAKLLSKKAKEIIGDDNDAVIVLGDLNFERSDVASYEALTSLFNDARSTTIKPFEGIDGKEYTYHGYFKEPTEDIDYIFVNDKLRVNTFKYVNVIKDGIYSSDHLSVISNVEPK</sequence>
<dbReference type="RefSeq" id="WP_107243072.1">
    <property type="nucleotide sequence ID" value="NZ_PYMJ01000011.1"/>
</dbReference>
<accession>A0A2T3JGL9</accession>